<dbReference type="EMBL" id="OX395140">
    <property type="protein sequence ID" value="CAI5793684.1"/>
    <property type="molecule type" value="Genomic_DNA"/>
</dbReference>
<sequence length="450" mass="49136">VHSWLKDEGLVKKELLILLSPHINSFTTFQKLRKKDGLDPLLRVRFSGAAENNLSPSSMINMPSSLSRPVVTDSGVAVLISLYWPREPAYGFQSGAGTEERELTPSRGFKAPTFRSAKLITHLFSAARNIITWPTPTSLTTKGRQANSKEPAQATLTQTPTYINPDEIALCLAETCAKLGVSSLEKRRFRKDMIAIFKYLRGCHMEDGASLFCPVLRGRTQTNGFKVHERRFKLNIRKNLLTVCGLSLLGGGSREGFTNLKLKTPRRRGWDVGARGSPGPTQPTAPGREGFRASTQPGYQSQVGLRFAPACPCLEKLGRPANPAPRCWDAWDTQWLVQAGSWWHSGRGSCVAAPGSRPLKITRFGLPSPGPTPHATAHVHTHVLSTVSDPTLSPALPGNTAGKLYLRAAALPPETKDPRSRANQTVLSCSLASKISCLRQPSYSDDQEPA</sequence>
<keyword evidence="3" id="KW-1185">Reference proteome</keyword>
<organism evidence="2 3">
    <name type="scientific">Podarcis lilfordi</name>
    <name type="common">Lilford's wall lizard</name>
    <dbReference type="NCBI Taxonomy" id="74358"/>
    <lineage>
        <taxon>Eukaryota</taxon>
        <taxon>Metazoa</taxon>
        <taxon>Chordata</taxon>
        <taxon>Craniata</taxon>
        <taxon>Vertebrata</taxon>
        <taxon>Euteleostomi</taxon>
        <taxon>Lepidosauria</taxon>
        <taxon>Squamata</taxon>
        <taxon>Bifurcata</taxon>
        <taxon>Unidentata</taxon>
        <taxon>Episquamata</taxon>
        <taxon>Laterata</taxon>
        <taxon>Lacertibaenia</taxon>
        <taxon>Lacertidae</taxon>
        <taxon>Podarcis</taxon>
    </lineage>
</organism>
<evidence type="ECO:0000313" key="3">
    <source>
        <dbReference type="Proteomes" id="UP001178461"/>
    </source>
</evidence>
<protein>
    <submittedName>
        <fullName evidence="2">FAM83 domain-containing protein</fullName>
    </submittedName>
</protein>
<name>A0AA35LCL9_9SAUR</name>
<dbReference type="Proteomes" id="UP001178461">
    <property type="component" value="Chromosome Z"/>
</dbReference>
<feature type="non-terminal residue" evidence="2">
    <location>
        <position position="450"/>
    </location>
</feature>
<gene>
    <name evidence="2" type="ORF">PODLI_1B009201</name>
</gene>
<evidence type="ECO:0000256" key="1">
    <source>
        <dbReference type="SAM" id="MobiDB-lite"/>
    </source>
</evidence>
<proteinExistence type="predicted"/>
<dbReference type="AlphaFoldDB" id="A0AA35LCL9"/>
<accession>A0AA35LCL9</accession>
<feature type="region of interest" description="Disordered" evidence="1">
    <location>
        <begin position="268"/>
        <end position="298"/>
    </location>
</feature>
<feature type="non-terminal residue" evidence="2">
    <location>
        <position position="1"/>
    </location>
</feature>
<evidence type="ECO:0000313" key="2">
    <source>
        <dbReference type="EMBL" id="CAI5793684.1"/>
    </source>
</evidence>
<reference evidence="2" key="1">
    <citation type="submission" date="2022-12" db="EMBL/GenBank/DDBJ databases">
        <authorList>
            <person name="Alioto T."/>
            <person name="Alioto T."/>
            <person name="Gomez Garrido J."/>
        </authorList>
    </citation>
    <scope>NUCLEOTIDE SEQUENCE</scope>
</reference>